<dbReference type="EMBL" id="OBEL01000001">
    <property type="protein sequence ID" value="SNZ07740.1"/>
    <property type="molecule type" value="Genomic_DNA"/>
</dbReference>
<gene>
    <name evidence="2" type="ORF">SAMN06265368_1246</name>
</gene>
<evidence type="ECO:0000256" key="1">
    <source>
        <dbReference type="SAM" id="MobiDB-lite"/>
    </source>
</evidence>
<feature type="region of interest" description="Disordered" evidence="1">
    <location>
        <begin position="43"/>
        <end position="65"/>
    </location>
</feature>
<keyword evidence="3" id="KW-1185">Reference proteome</keyword>
<proteinExistence type="predicted"/>
<name>A0A285NE70_9HYPH</name>
<evidence type="ECO:0000313" key="2">
    <source>
        <dbReference type="EMBL" id="SNZ07740.1"/>
    </source>
</evidence>
<protein>
    <submittedName>
        <fullName evidence="2">Uncharacterized protein</fullName>
    </submittedName>
</protein>
<organism evidence="2 3">
    <name type="scientific">Cohaesibacter gelatinilyticus</name>
    <dbReference type="NCBI Taxonomy" id="372072"/>
    <lineage>
        <taxon>Bacteria</taxon>
        <taxon>Pseudomonadati</taxon>
        <taxon>Pseudomonadota</taxon>
        <taxon>Alphaproteobacteria</taxon>
        <taxon>Hyphomicrobiales</taxon>
        <taxon>Cohaesibacteraceae</taxon>
    </lineage>
</organism>
<sequence>MIDYRGKIAEAASDMQPNRLGLSRPFAVNFHLSAIFGTVYQNPRRDEPRIKQKQGLKGPEFHSLH</sequence>
<reference evidence="2 3" key="1">
    <citation type="submission" date="2017-09" db="EMBL/GenBank/DDBJ databases">
        <authorList>
            <person name="Ehlers B."/>
            <person name="Leendertz F.H."/>
        </authorList>
    </citation>
    <scope>NUCLEOTIDE SEQUENCE [LARGE SCALE GENOMIC DNA]</scope>
    <source>
        <strain evidence="2 3">DSM 18289</strain>
    </source>
</reference>
<accession>A0A285NE70</accession>
<dbReference type="AlphaFoldDB" id="A0A285NE70"/>
<dbReference type="Proteomes" id="UP000219439">
    <property type="component" value="Unassembled WGS sequence"/>
</dbReference>
<evidence type="ECO:0000313" key="3">
    <source>
        <dbReference type="Proteomes" id="UP000219439"/>
    </source>
</evidence>